<sequence length="137" mass="15928">MTETWSSRGISTRRWTPLADLRDTSLWRGDVIRLPHHPEIGPDSRPVDLLIYELWGYDQKLGLMITKGYKAGMPLFYAPKESQGEGKLSLETSWLHANWNKWFVYNYELDENENPVPMPMTGTLVRRNSRPAPRLNV</sequence>
<evidence type="ECO:0000313" key="2">
    <source>
        <dbReference type="EMBL" id="MDO6965452.1"/>
    </source>
</evidence>
<comment type="caution">
    <text evidence="2">The sequence shown here is derived from an EMBL/GenBank/DDBJ whole genome shotgun (WGS) entry which is preliminary data.</text>
</comment>
<accession>A0ABT8YQ59</accession>
<gene>
    <name evidence="2" type="primary">imm45</name>
    <name evidence="2" type="ORF">Q4481_15905</name>
</gene>
<dbReference type="Pfam" id="PF15572">
    <property type="entry name" value="Imm45"/>
    <property type="match status" value="1"/>
</dbReference>
<feature type="domain" description="Immunity protein 45" evidence="1">
    <location>
        <begin position="25"/>
        <end position="104"/>
    </location>
</feature>
<dbReference type="EMBL" id="JAUOZU010000011">
    <property type="protein sequence ID" value="MDO6965452.1"/>
    <property type="molecule type" value="Genomic_DNA"/>
</dbReference>
<dbReference type="Proteomes" id="UP001174932">
    <property type="component" value="Unassembled WGS sequence"/>
</dbReference>
<dbReference type="RefSeq" id="WP_304377389.1">
    <property type="nucleotide sequence ID" value="NZ_JAUOZU010000011.1"/>
</dbReference>
<reference evidence="2" key="1">
    <citation type="journal article" date="2015" name="Int. J. Syst. Evol. Microbiol.">
        <title>Rhizobium alvei sp. nov., isolated from a freshwater river.</title>
        <authorList>
            <person name="Sheu S.Y."/>
            <person name="Huang H.W."/>
            <person name="Young C.C."/>
            <person name="Chen W.M."/>
        </authorList>
    </citation>
    <scope>NUCLEOTIDE SEQUENCE</scope>
    <source>
        <strain evidence="2">TNR-22</strain>
    </source>
</reference>
<organism evidence="2 3">
    <name type="scientific">Rhizobium alvei</name>
    <dbReference type="NCBI Taxonomy" id="1132659"/>
    <lineage>
        <taxon>Bacteria</taxon>
        <taxon>Pseudomonadati</taxon>
        <taxon>Pseudomonadota</taxon>
        <taxon>Alphaproteobacteria</taxon>
        <taxon>Hyphomicrobiales</taxon>
        <taxon>Rhizobiaceae</taxon>
        <taxon>Rhizobium/Agrobacterium group</taxon>
        <taxon>Rhizobium</taxon>
    </lineage>
</organism>
<proteinExistence type="predicted"/>
<name>A0ABT8YQ59_9HYPH</name>
<keyword evidence="3" id="KW-1185">Reference proteome</keyword>
<evidence type="ECO:0000259" key="1">
    <source>
        <dbReference type="Pfam" id="PF15572"/>
    </source>
</evidence>
<reference evidence="2" key="2">
    <citation type="submission" date="2023-07" db="EMBL/GenBank/DDBJ databases">
        <authorList>
            <person name="Shen H."/>
        </authorList>
    </citation>
    <scope>NUCLEOTIDE SEQUENCE</scope>
    <source>
        <strain evidence="2">TNR-22</strain>
    </source>
</reference>
<evidence type="ECO:0000313" key="3">
    <source>
        <dbReference type="Proteomes" id="UP001174932"/>
    </source>
</evidence>
<protein>
    <submittedName>
        <fullName evidence="2">Imm45 family immunity protein</fullName>
    </submittedName>
</protein>
<dbReference type="InterPro" id="IPR029077">
    <property type="entry name" value="Imm45"/>
</dbReference>